<dbReference type="EMBL" id="BKAB01000001">
    <property type="protein sequence ID" value="GEP22511.1"/>
    <property type="molecule type" value="Genomic_DNA"/>
</dbReference>
<evidence type="ECO:0000313" key="2">
    <source>
        <dbReference type="Proteomes" id="UP000321409"/>
    </source>
</evidence>
<dbReference type="InterPro" id="IPR027417">
    <property type="entry name" value="P-loop_NTPase"/>
</dbReference>
<name>A0ABQ0X8Q8_9LACO</name>
<dbReference type="Proteomes" id="UP000321409">
    <property type="component" value="Unassembled WGS sequence"/>
</dbReference>
<accession>A0ABQ0X8Q8</accession>
<dbReference type="Gene3D" id="3.40.50.300">
    <property type="entry name" value="P-loop containing nucleotide triphosphate hydrolases"/>
    <property type="match status" value="1"/>
</dbReference>
<dbReference type="SUPFAM" id="SSF52540">
    <property type="entry name" value="P-loop containing nucleoside triphosphate hydrolases"/>
    <property type="match status" value="1"/>
</dbReference>
<reference evidence="1 2" key="1">
    <citation type="submission" date="2019-07" db="EMBL/GenBank/DDBJ databases">
        <title>Whole genome shotgun sequence of Lactobacillus diolivorans NBRC 107869.</title>
        <authorList>
            <person name="Hosoyama A."/>
            <person name="Uohara A."/>
            <person name="Ohji S."/>
            <person name="Ichikawa N."/>
        </authorList>
    </citation>
    <scope>NUCLEOTIDE SEQUENCE [LARGE SCALE GENOMIC DNA]</scope>
    <source>
        <strain evidence="1 2">NBRC 107869</strain>
    </source>
</reference>
<gene>
    <name evidence="1" type="ORF">LDI01_01040</name>
</gene>
<protein>
    <submittedName>
        <fullName evidence="1">Uncharacterized protein</fullName>
    </submittedName>
</protein>
<keyword evidence="2" id="KW-1185">Reference proteome</keyword>
<evidence type="ECO:0000313" key="1">
    <source>
        <dbReference type="EMBL" id="GEP22511.1"/>
    </source>
</evidence>
<proteinExistence type="predicted"/>
<sequence length="73" mass="7748">MPNCGWPLKNDPQIKKAITVIVAQRISTVADADLIIVLDDCKISGIGSHKELAASNAVYQEILSSQIGQGGNE</sequence>
<organism evidence="1 2">
    <name type="scientific">Lentilactobacillus diolivorans</name>
    <dbReference type="NCBI Taxonomy" id="179838"/>
    <lineage>
        <taxon>Bacteria</taxon>
        <taxon>Bacillati</taxon>
        <taxon>Bacillota</taxon>
        <taxon>Bacilli</taxon>
        <taxon>Lactobacillales</taxon>
        <taxon>Lactobacillaceae</taxon>
        <taxon>Lentilactobacillus</taxon>
    </lineage>
</organism>
<comment type="caution">
    <text evidence="1">The sequence shown here is derived from an EMBL/GenBank/DDBJ whole genome shotgun (WGS) entry which is preliminary data.</text>
</comment>